<dbReference type="OrthoDB" id="9815592at2"/>
<dbReference type="GO" id="GO:0046677">
    <property type="term" value="P:response to antibiotic"/>
    <property type="evidence" value="ECO:0007669"/>
    <property type="project" value="UniProtKB-KW"/>
</dbReference>
<organism evidence="9 10">
    <name type="scientific">Solimonas fluminis</name>
    <dbReference type="NCBI Taxonomy" id="2086571"/>
    <lineage>
        <taxon>Bacteria</taxon>
        <taxon>Pseudomonadati</taxon>
        <taxon>Pseudomonadota</taxon>
        <taxon>Gammaproteobacteria</taxon>
        <taxon>Nevskiales</taxon>
        <taxon>Nevskiaceae</taxon>
        <taxon>Solimonas</taxon>
    </lineage>
</organism>
<sequence>MSAEAAKPSDDGTLDSRQLLDLGMEAMGATGLYGVIDFERPSYLFAPRRIKNCSFGAFSYVNGMYTSSLYDTRVGRYCSIAEAAIVGPYEHPTDGLSTHTFAFCSPEDFPPFAVFQEFKDLTTVSKREVNREFTEIGHDVWIGAGAFVKRGVKIGDGAVVAAHALVTRDVPPYAIVVGQPAKVTRLRFDEKIVERLLKLQWWRYNLAPHKNELDYSRIEASLEGLEQRLAEGRLQELQPETWRLHKVRYQVRFRPERLPQPLYRWP</sequence>
<dbReference type="InterPro" id="IPR001451">
    <property type="entry name" value="Hexapep"/>
</dbReference>
<keyword evidence="7" id="KW-0012">Acyltransferase</keyword>
<dbReference type="CDD" id="cd03349">
    <property type="entry name" value="LbH_XAT"/>
    <property type="match status" value="1"/>
</dbReference>
<comment type="catalytic activity">
    <reaction evidence="8">
        <text>chloramphenicol + acetyl-CoA = chloramphenicol 3-acetate + CoA</text>
        <dbReference type="Rhea" id="RHEA:18421"/>
        <dbReference type="ChEBI" id="CHEBI:16730"/>
        <dbReference type="ChEBI" id="CHEBI:17698"/>
        <dbReference type="ChEBI" id="CHEBI:57287"/>
        <dbReference type="ChEBI" id="CHEBI:57288"/>
        <dbReference type="EC" id="2.3.1.28"/>
    </reaction>
</comment>
<evidence type="ECO:0000256" key="3">
    <source>
        <dbReference type="ARBA" id="ARBA00020291"/>
    </source>
</evidence>
<dbReference type="EMBL" id="PSNW01000001">
    <property type="protein sequence ID" value="PPE75750.1"/>
    <property type="molecule type" value="Genomic_DNA"/>
</dbReference>
<dbReference type="PANTHER" id="PTHR43300:SF12">
    <property type="entry name" value="CHLORAMPHENICOL ACETYLTRANSFERASE"/>
    <property type="match status" value="1"/>
</dbReference>
<keyword evidence="5" id="KW-0677">Repeat</keyword>
<dbReference type="Proteomes" id="UP000238220">
    <property type="component" value="Unassembled WGS sequence"/>
</dbReference>
<evidence type="ECO:0000256" key="4">
    <source>
        <dbReference type="ARBA" id="ARBA00022679"/>
    </source>
</evidence>
<dbReference type="GO" id="GO:0008811">
    <property type="term" value="F:chloramphenicol O-acetyltransferase activity"/>
    <property type="evidence" value="ECO:0007669"/>
    <property type="project" value="UniProtKB-EC"/>
</dbReference>
<evidence type="ECO:0000313" key="9">
    <source>
        <dbReference type="EMBL" id="PPE75750.1"/>
    </source>
</evidence>
<dbReference type="InterPro" id="IPR018357">
    <property type="entry name" value="Hexapep_transf_CS"/>
</dbReference>
<dbReference type="EC" id="2.3.1.28" evidence="2"/>
<evidence type="ECO:0000313" key="10">
    <source>
        <dbReference type="Proteomes" id="UP000238220"/>
    </source>
</evidence>
<dbReference type="Gene3D" id="2.160.10.10">
    <property type="entry name" value="Hexapeptide repeat proteins"/>
    <property type="match status" value="1"/>
</dbReference>
<evidence type="ECO:0000256" key="8">
    <source>
        <dbReference type="ARBA" id="ARBA00047633"/>
    </source>
</evidence>
<protein>
    <recommendedName>
        <fullName evidence="3">Chloramphenicol acetyltransferase</fullName>
        <ecNumber evidence="2">2.3.1.28</ecNumber>
    </recommendedName>
</protein>
<evidence type="ECO:0000256" key="6">
    <source>
        <dbReference type="ARBA" id="ARBA00023251"/>
    </source>
</evidence>
<keyword evidence="6" id="KW-0046">Antibiotic resistance</keyword>
<dbReference type="InterPro" id="IPR011004">
    <property type="entry name" value="Trimer_LpxA-like_sf"/>
</dbReference>
<evidence type="ECO:0000256" key="1">
    <source>
        <dbReference type="ARBA" id="ARBA00007274"/>
    </source>
</evidence>
<comment type="similarity">
    <text evidence="1">Belongs to the transferase hexapeptide repeat family.</text>
</comment>
<accession>A0A2S5TL75</accession>
<dbReference type="AlphaFoldDB" id="A0A2S5TL75"/>
<dbReference type="RefSeq" id="WP_104228716.1">
    <property type="nucleotide sequence ID" value="NZ_PSNW01000001.1"/>
</dbReference>
<dbReference type="InterPro" id="IPR050179">
    <property type="entry name" value="Trans_hexapeptide_repeat"/>
</dbReference>
<dbReference type="SUPFAM" id="SSF51161">
    <property type="entry name" value="Trimeric LpxA-like enzymes"/>
    <property type="match status" value="1"/>
</dbReference>
<dbReference type="Pfam" id="PF00132">
    <property type="entry name" value="Hexapep"/>
    <property type="match status" value="1"/>
</dbReference>
<gene>
    <name evidence="9" type="ORF">C3942_02325</name>
</gene>
<keyword evidence="4" id="KW-0808">Transferase</keyword>
<keyword evidence="10" id="KW-1185">Reference proteome</keyword>
<dbReference type="PROSITE" id="PS00101">
    <property type="entry name" value="HEXAPEP_TRANSFERASES"/>
    <property type="match status" value="1"/>
</dbReference>
<evidence type="ECO:0000256" key="2">
    <source>
        <dbReference type="ARBA" id="ARBA00013235"/>
    </source>
</evidence>
<evidence type="ECO:0000256" key="7">
    <source>
        <dbReference type="ARBA" id="ARBA00023315"/>
    </source>
</evidence>
<name>A0A2S5TL75_9GAMM</name>
<evidence type="ECO:0000256" key="5">
    <source>
        <dbReference type="ARBA" id="ARBA00022737"/>
    </source>
</evidence>
<dbReference type="PANTHER" id="PTHR43300">
    <property type="entry name" value="ACETYLTRANSFERASE"/>
    <property type="match status" value="1"/>
</dbReference>
<comment type="caution">
    <text evidence="9">The sequence shown here is derived from an EMBL/GenBank/DDBJ whole genome shotgun (WGS) entry which is preliminary data.</text>
</comment>
<proteinExistence type="inferred from homology"/>
<reference evidence="9 10" key="1">
    <citation type="submission" date="2018-02" db="EMBL/GenBank/DDBJ databases">
        <title>Genome sequencing of Solimonas sp. HR-BB.</title>
        <authorList>
            <person name="Lee Y."/>
            <person name="Jeon C.O."/>
        </authorList>
    </citation>
    <scope>NUCLEOTIDE SEQUENCE [LARGE SCALE GENOMIC DNA]</scope>
    <source>
        <strain evidence="9 10">HR-BB</strain>
    </source>
</reference>